<keyword evidence="2" id="KW-0479">Metal-binding</keyword>
<dbReference type="RefSeq" id="WP_154527470.1">
    <property type="nucleotide sequence ID" value="NZ_JAXEDB010000050.1"/>
</dbReference>
<evidence type="ECO:0000313" key="10">
    <source>
        <dbReference type="Proteomes" id="UP000481852"/>
    </source>
</evidence>
<dbReference type="GO" id="GO:0047828">
    <property type="term" value="F:D-lyxose ketol-isomerase activity"/>
    <property type="evidence" value="ECO:0007669"/>
    <property type="project" value="UniProtKB-EC"/>
</dbReference>
<dbReference type="EC" id="5.3.1.15" evidence="8"/>
<keyword evidence="3" id="KW-0464">Manganese</keyword>
<evidence type="ECO:0000256" key="8">
    <source>
        <dbReference type="ARBA" id="ARBA00044972"/>
    </source>
</evidence>
<proteinExistence type="inferred from homology"/>
<dbReference type="Proteomes" id="UP000481852">
    <property type="component" value="Unassembled WGS sequence"/>
</dbReference>
<dbReference type="SUPFAM" id="SSF51182">
    <property type="entry name" value="RmlC-like cupins"/>
    <property type="match status" value="1"/>
</dbReference>
<accession>A0A6L5X6V8</accession>
<sequence length="247" mass="28251">MKRSQINEIIKYTIDAMKKAQFPLPPFAYYSLEDWKNLDETEIELVENMLGWDISDFGGDFKKVGLTIFTFRNGNFYAKDKYPKPYCEKLDYVMDGQVLPFHYHWSKREDIINRGGGDLAITLYNSSPEDFADVEAARALKKGTFMDTPVTTKIDGKEITIPAGGKVILHPGQSIAVTPGLYHSWQGVPGTGDVILFEVSTTNDDRTDNRFYKASDRIPSIEEDVTPTYLMFADYPKYTRFDFLKKD</sequence>
<dbReference type="CDD" id="cd20309">
    <property type="entry name" value="cupin_EcSI"/>
    <property type="match status" value="1"/>
</dbReference>
<protein>
    <recommendedName>
        <fullName evidence="8">D-lyxose ketol-isomerase</fullName>
        <ecNumber evidence="8">5.3.1.15</ecNumber>
    </recommendedName>
</protein>
<keyword evidence="4 9" id="KW-0413">Isomerase</keyword>
<evidence type="ECO:0000256" key="7">
    <source>
        <dbReference type="ARBA" id="ARBA00044951"/>
    </source>
</evidence>
<comment type="caution">
    <text evidence="9">The sequence shown here is derived from an EMBL/GenBank/DDBJ whole genome shotgun (WGS) entry which is preliminary data.</text>
</comment>
<organism evidence="9 10">
    <name type="scientific">Porcincola intestinalis</name>
    <dbReference type="NCBI Taxonomy" id="2606632"/>
    <lineage>
        <taxon>Bacteria</taxon>
        <taxon>Bacillati</taxon>
        <taxon>Bacillota</taxon>
        <taxon>Clostridia</taxon>
        <taxon>Lachnospirales</taxon>
        <taxon>Lachnospiraceae</taxon>
        <taxon>Porcincola</taxon>
    </lineage>
</organism>
<evidence type="ECO:0000256" key="4">
    <source>
        <dbReference type="ARBA" id="ARBA00023235"/>
    </source>
</evidence>
<dbReference type="AlphaFoldDB" id="A0A6L5X6V8"/>
<evidence type="ECO:0000313" key="9">
    <source>
        <dbReference type="EMBL" id="MSS16041.1"/>
    </source>
</evidence>
<dbReference type="InterPro" id="IPR014710">
    <property type="entry name" value="RmlC-like_jellyroll"/>
</dbReference>
<dbReference type="GO" id="GO:0046872">
    <property type="term" value="F:metal ion binding"/>
    <property type="evidence" value="ECO:0007669"/>
    <property type="project" value="UniProtKB-KW"/>
</dbReference>
<keyword evidence="10" id="KW-1185">Reference proteome</keyword>
<dbReference type="InterPro" id="IPR047581">
    <property type="entry name" value="EcSI_cupin"/>
</dbReference>
<gene>
    <name evidence="9" type="ORF">FYJ35_13565</name>
</gene>
<evidence type="ECO:0000256" key="2">
    <source>
        <dbReference type="ARBA" id="ARBA00022723"/>
    </source>
</evidence>
<comment type="cofactor">
    <cofactor evidence="1">
        <name>Mn(2+)</name>
        <dbReference type="ChEBI" id="CHEBI:29035"/>
    </cofactor>
</comment>
<evidence type="ECO:0000256" key="1">
    <source>
        <dbReference type="ARBA" id="ARBA00001936"/>
    </source>
</evidence>
<dbReference type="Gene3D" id="2.60.120.10">
    <property type="entry name" value="Jelly Rolls"/>
    <property type="match status" value="1"/>
</dbReference>
<dbReference type="EMBL" id="VULZ01000020">
    <property type="protein sequence ID" value="MSS16041.1"/>
    <property type="molecule type" value="Genomic_DNA"/>
</dbReference>
<comment type="catalytic activity">
    <reaction evidence="6">
        <text>D-lyxose = D-xylulose</text>
        <dbReference type="Rhea" id="RHEA:14201"/>
        <dbReference type="ChEBI" id="CHEBI:16789"/>
        <dbReference type="ChEBI" id="CHEBI:17140"/>
        <dbReference type="EC" id="5.3.1.15"/>
    </reaction>
</comment>
<evidence type="ECO:0000256" key="6">
    <source>
        <dbReference type="ARBA" id="ARBA00044907"/>
    </source>
</evidence>
<dbReference type="Pfam" id="PF07385">
    <property type="entry name" value="Lyx_isomer"/>
    <property type="match status" value="1"/>
</dbReference>
<evidence type="ECO:0000256" key="3">
    <source>
        <dbReference type="ARBA" id="ARBA00023211"/>
    </source>
</evidence>
<evidence type="ECO:0000256" key="5">
    <source>
        <dbReference type="ARBA" id="ARBA00023277"/>
    </source>
</evidence>
<reference evidence="9 10" key="1">
    <citation type="submission" date="2019-08" db="EMBL/GenBank/DDBJ databases">
        <title>In-depth cultivation of the pig gut microbiome towards novel bacterial diversity and tailored functional studies.</title>
        <authorList>
            <person name="Wylensek D."/>
            <person name="Hitch T.C.A."/>
            <person name="Clavel T."/>
        </authorList>
    </citation>
    <scope>NUCLEOTIDE SEQUENCE [LARGE SCALE GENOMIC DNA]</scope>
    <source>
        <strain evidence="9 10">Oil+RF-744-WCA-WT-11</strain>
    </source>
</reference>
<keyword evidence="5" id="KW-0119">Carbohydrate metabolism</keyword>
<dbReference type="InterPro" id="IPR010864">
    <property type="entry name" value="D-lyxose_isomer"/>
</dbReference>
<comment type="similarity">
    <text evidence="7">Belongs to the D-lyxose ketol-isomerase family.</text>
</comment>
<dbReference type="InterPro" id="IPR011051">
    <property type="entry name" value="RmlC_Cupin_sf"/>
</dbReference>
<name>A0A6L5X6V8_9FIRM</name>